<organism evidence="6 7">
    <name type="scientific">Pseudonocardia xinjiangensis</name>
    <dbReference type="NCBI Taxonomy" id="75289"/>
    <lineage>
        <taxon>Bacteria</taxon>
        <taxon>Bacillati</taxon>
        <taxon>Actinomycetota</taxon>
        <taxon>Actinomycetes</taxon>
        <taxon>Pseudonocardiales</taxon>
        <taxon>Pseudonocardiaceae</taxon>
        <taxon>Pseudonocardia</taxon>
    </lineage>
</organism>
<keyword evidence="1 6" id="KW-0489">Methyltransferase</keyword>
<evidence type="ECO:0000256" key="1">
    <source>
        <dbReference type="ARBA" id="ARBA00022603"/>
    </source>
</evidence>
<dbReference type="PANTHER" id="PTHR43712:SF2">
    <property type="entry name" value="O-METHYLTRANSFERASE CICE"/>
    <property type="match status" value="1"/>
</dbReference>
<evidence type="ECO:0000313" key="6">
    <source>
        <dbReference type="EMBL" id="NMH81307.1"/>
    </source>
</evidence>
<dbReference type="Gene3D" id="3.40.50.150">
    <property type="entry name" value="Vaccinia Virus protein VP39"/>
    <property type="match status" value="1"/>
</dbReference>
<dbReference type="EMBL" id="JAAXKY010000140">
    <property type="protein sequence ID" value="NMH81307.1"/>
    <property type="molecule type" value="Genomic_DNA"/>
</dbReference>
<protein>
    <submittedName>
        <fullName evidence="6">Methyltransferase</fullName>
    </submittedName>
</protein>
<keyword evidence="7" id="KW-1185">Reference proteome</keyword>
<dbReference type="InterPro" id="IPR016461">
    <property type="entry name" value="COMT-like"/>
</dbReference>
<dbReference type="PROSITE" id="PS51683">
    <property type="entry name" value="SAM_OMT_II"/>
    <property type="match status" value="1"/>
</dbReference>
<evidence type="ECO:0000259" key="4">
    <source>
        <dbReference type="Pfam" id="PF00891"/>
    </source>
</evidence>
<dbReference type="InterPro" id="IPR029063">
    <property type="entry name" value="SAM-dependent_MTases_sf"/>
</dbReference>
<feature type="domain" description="O-methyltransferase dimerisation" evidence="5">
    <location>
        <begin position="19"/>
        <end position="73"/>
    </location>
</feature>
<dbReference type="GO" id="GO:0032259">
    <property type="term" value="P:methylation"/>
    <property type="evidence" value="ECO:0007669"/>
    <property type="project" value="UniProtKB-KW"/>
</dbReference>
<dbReference type="RefSeq" id="WP_169399344.1">
    <property type="nucleotide sequence ID" value="NZ_BAAAJH010000023.1"/>
</dbReference>
<dbReference type="Proteomes" id="UP001296706">
    <property type="component" value="Unassembled WGS sequence"/>
</dbReference>
<keyword evidence="3" id="KW-0949">S-adenosyl-L-methionine</keyword>
<evidence type="ECO:0000256" key="2">
    <source>
        <dbReference type="ARBA" id="ARBA00022679"/>
    </source>
</evidence>
<dbReference type="GO" id="GO:0008168">
    <property type="term" value="F:methyltransferase activity"/>
    <property type="evidence" value="ECO:0007669"/>
    <property type="project" value="UniProtKB-KW"/>
</dbReference>
<dbReference type="SUPFAM" id="SSF46785">
    <property type="entry name" value="Winged helix' DNA-binding domain"/>
    <property type="match status" value="1"/>
</dbReference>
<gene>
    <name evidence="6" type="ORF">HF577_29975</name>
</gene>
<dbReference type="InterPro" id="IPR036390">
    <property type="entry name" value="WH_DNA-bd_sf"/>
</dbReference>
<accession>A0ABX1RMV4</accession>
<dbReference type="PIRSF" id="PIRSF005739">
    <property type="entry name" value="O-mtase"/>
    <property type="match status" value="1"/>
</dbReference>
<proteinExistence type="predicted"/>
<evidence type="ECO:0000256" key="3">
    <source>
        <dbReference type="ARBA" id="ARBA00022691"/>
    </source>
</evidence>
<dbReference type="InterPro" id="IPR012967">
    <property type="entry name" value="COMT_dimerisation"/>
</dbReference>
<dbReference type="SUPFAM" id="SSF53335">
    <property type="entry name" value="S-adenosyl-L-methionine-dependent methyltransferases"/>
    <property type="match status" value="1"/>
</dbReference>
<dbReference type="Gene3D" id="1.10.10.10">
    <property type="entry name" value="Winged helix-like DNA-binding domain superfamily/Winged helix DNA-binding domain"/>
    <property type="match status" value="1"/>
</dbReference>
<evidence type="ECO:0000259" key="5">
    <source>
        <dbReference type="Pfam" id="PF08100"/>
    </source>
</evidence>
<dbReference type="Pfam" id="PF00891">
    <property type="entry name" value="Methyltransf_2"/>
    <property type="match status" value="1"/>
</dbReference>
<dbReference type="PANTHER" id="PTHR43712">
    <property type="entry name" value="PUTATIVE (AFU_ORTHOLOGUE AFUA_4G14580)-RELATED"/>
    <property type="match status" value="1"/>
</dbReference>
<evidence type="ECO:0000313" key="7">
    <source>
        <dbReference type="Proteomes" id="UP001296706"/>
    </source>
</evidence>
<feature type="domain" description="O-methyltransferase C-terminal" evidence="4">
    <location>
        <begin position="110"/>
        <end position="317"/>
    </location>
</feature>
<dbReference type="Pfam" id="PF08100">
    <property type="entry name" value="Dimerisation"/>
    <property type="match status" value="1"/>
</dbReference>
<keyword evidence="2" id="KW-0808">Transferase</keyword>
<name>A0ABX1RMV4_9PSEU</name>
<dbReference type="InterPro" id="IPR036388">
    <property type="entry name" value="WH-like_DNA-bd_sf"/>
</dbReference>
<sequence>MNDVEKERARLVSFIWDSFVPHILYSLVTLGIVDLLADGAATADQLAERSGTHGPSLFRLLRVAVSLNLVSLEGDLFTLTVGGELLCPGVAGSVRNTILLYGDVEKRRSWGELNYSVRTGQDAVGHMFGQEYFERLSAHPEHAAVFNETMAEISRGVARSLHELGIAWHGRIADVGGGSGALLAGVLAANPQTLGLLYDTESGLDEAEATLTRAGVRDRCEIVSGDFFESVPGGCDAYLLKHIVHDWDDERAATVLTRCRESMTADARLYLIESVVPTDPAEFDTGMLVRDLNMLIKLPGRERTQAEFTELLAASGLKLTGMTPLPSPGRPYSLLAATPA</sequence>
<dbReference type="Gene3D" id="1.10.287.1350">
    <property type="match status" value="1"/>
</dbReference>
<reference evidence="6 7" key="1">
    <citation type="submission" date="2020-04" db="EMBL/GenBank/DDBJ databases">
        <authorList>
            <person name="Klaysubun C."/>
            <person name="Duangmal K."/>
            <person name="Lipun K."/>
        </authorList>
    </citation>
    <scope>NUCLEOTIDE SEQUENCE [LARGE SCALE GENOMIC DNA]</scope>
    <source>
        <strain evidence="6 7">JCM 11839</strain>
    </source>
</reference>
<comment type="caution">
    <text evidence="6">The sequence shown here is derived from an EMBL/GenBank/DDBJ whole genome shotgun (WGS) entry which is preliminary data.</text>
</comment>
<dbReference type="InterPro" id="IPR001077">
    <property type="entry name" value="COMT_C"/>
</dbReference>